<reference evidence="6" key="1">
    <citation type="submission" date="2012-09" db="EMBL/GenBank/DDBJ databases">
        <authorList>
            <person name="Martin A.A."/>
        </authorList>
    </citation>
    <scope>NUCLEOTIDE SEQUENCE</scope>
</reference>
<dbReference type="SUPFAM" id="SSF144232">
    <property type="entry name" value="HIT/MYND zinc finger-like"/>
    <property type="match status" value="1"/>
</dbReference>
<keyword evidence="2 4" id="KW-0863">Zinc-finger</keyword>
<dbReference type="GO" id="GO:0008270">
    <property type="term" value="F:zinc ion binding"/>
    <property type="evidence" value="ECO:0007669"/>
    <property type="project" value="UniProtKB-KW"/>
</dbReference>
<dbReference type="AlphaFoldDB" id="A0A158P629"/>
<dbReference type="PANTHER" id="PTHR12197">
    <property type="entry name" value="HISTONE-LYSINE N-METHYLTRANSFERASE SMYD"/>
    <property type="match status" value="1"/>
</dbReference>
<evidence type="ECO:0000256" key="4">
    <source>
        <dbReference type="PROSITE-ProRule" id="PRU00134"/>
    </source>
</evidence>
<proteinExistence type="predicted"/>
<dbReference type="PANTHER" id="PTHR12197:SF300">
    <property type="entry name" value="HISTONE-LYSINE N-METHYLTRANSFERASE SET-18"/>
    <property type="match status" value="1"/>
</dbReference>
<dbReference type="Pfam" id="PF01753">
    <property type="entry name" value="zf-MYND"/>
    <property type="match status" value="1"/>
</dbReference>
<evidence type="ECO:0000256" key="3">
    <source>
        <dbReference type="ARBA" id="ARBA00022833"/>
    </source>
</evidence>
<dbReference type="GO" id="GO:0005634">
    <property type="term" value="C:nucleus"/>
    <property type="evidence" value="ECO:0007669"/>
    <property type="project" value="TreeGrafter"/>
</dbReference>
<keyword evidence="1" id="KW-0479">Metal-binding</keyword>
<evidence type="ECO:0000256" key="1">
    <source>
        <dbReference type="ARBA" id="ARBA00022723"/>
    </source>
</evidence>
<dbReference type="Proteomes" id="UP000035642">
    <property type="component" value="Unassembled WGS sequence"/>
</dbReference>
<organism evidence="6 7">
    <name type="scientific">Angiostrongylus cantonensis</name>
    <name type="common">Rat lungworm</name>
    <dbReference type="NCBI Taxonomy" id="6313"/>
    <lineage>
        <taxon>Eukaryota</taxon>
        <taxon>Metazoa</taxon>
        <taxon>Ecdysozoa</taxon>
        <taxon>Nematoda</taxon>
        <taxon>Chromadorea</taxon>
        <taxon>Rhabditida</taxon>
        <taxon>Rhabditina</taxon>
        <taxon>Rhabditomorpha</taxon>
        <taxon>Strongyloidea</taxon>
        <taxon>Metastrongylidae</taxon>
        <taxon>Angiostrongylus</taxon>
    </lineage>
</organism>
<evidence type="ECO:0000313" key="6">
    <source>
        <dbReference type="Proteomes" id="UP000035642"/>
    </source>
</evidence>
<protein>
    <submittedName>
        <fullName evidence="7">MYND-type domain-containing protein</fullName>
    </submittedName>
</protein>
<evidence type="ECO:0000256" key="2">
    <source>
        <dbReference type="ARBA" id="ARBA00022771"/>
    </source>
</evidence>
<dbReference type="Gene3D" id="1.25.40.10">
    <property type="entry name" value="Tetratricopeptide repeat domain"/>
    <property type="match status" value="1"/>
</dbReference>
<dbReference type="PROSITE" id="PS01360">
    <property type="entry name" value="ZF_MYND_1"/>
    <property type="match status" value="1"/>
</dbReference>
<keyword evidence="6" id="KW-1185">Reference proteome</keyword>
<accession>A0A158P629</accession>
<dbReference type="Gene3D" id="6.10.140.2220">
    <property type="match status" value="1"/>
</dbReference>
<dbReference type="InterPro" id="IPR002893">
    <property type="entry name" value="Znf_MYND"/>
</dbReference>
<dbReference type="STRING" id="6313.A0A158P629"/>
<dbReference type="InterPro" id="IPR011990">
    <property type="entry name" value="TPR-like_helical_dom_sf"/>
</dbReference>
<dbReference type="InterPro" id="IPR046341">
    <property type="entry name" value="SET_dom_sf"/>
</dbReference>
<dbReference type="WBParaSite" id="ACAC_0000050901-mRNA-1">
    <property type="protein sequence ID" value="ACAC_0000050901-mRNA-1"/>
    <property type="gene ID" value="ACAC_0000050901"/>
</dbReference>
<name>A0A158P629_ANGCA</name>
<evidence type="ECO:0000313" key="7">
    <source>
        <dbReference type="WBParaSite" id="ACAC_0000050901-mRNA-1"/>
    </source>
</evidence>
<reference evidence="7" key="2">
    <citation type="submission" date="2016-04" db="UniProtKB">
        <authorList>
            <consortium name="WormBaseParasite"/>
        </authorList>
    </citation>
    <scope>IDENTIFICATION</scope>
</reference>
<dbReference type="SUPFAM" id="SSF82199">
    <property type="entry name" value="SET domain"/>
    <property type="match status" value="1"/>
</dbReference>
<evidence type="ECO:0000259" key="5">
    <source>
        <dbReference type="PROSITE" id="PS50865"/>
    </source>
</evidence>
<dbReference type="Gene3D" id="2.170.270.10">
    <property type="entry name" value="SET domain"/>
    <property type="match status" value="1"/>
</dbReference>
<dbReference type="InterPro" id="IPR050869">
    <property type="entry name" value="H3K4_H4K5_MeTrfase"/>
</dbReference>
<dbReference type="PROSITE" id="PS50865">
    <property type="entry name" value="ZF_MYND_2"/>
    <property type="match status" value="1"/>
</dbReference>
<sequence length="542" mass="62308">MLGVFFRCPRKHLLFSRRARYVTLCYWPRGLLGFPTNFFLLFGFQTLFHQCVVGRKCLSPFKNSGGCGRHVRVDDSLFQMFEHPFAYQLLNPRTESFCSHCLRSAVKKEPLGKCAACDFVRYCSKDCQRLAWKTHRPECRRLKAVFPNLPLTEVLFLSKIIDRIVFLTLNGDQYGWERDRKFSSLMDHKDDIRADSAKMAHFEKIHKKMEIFRKEEMIEKEEFFDIFCKASINSHSIHTNAGTEIGMALDLGISKYNHSCRPTCTMVFDGFRACLRPLVPGVDAADVTKSFIAYVDVGRSKYVRRKDLKAKWYFDCECCRCTDPADDALTAIRCSTAGCEEPLITTETAESSCIECERCGQVTDENVVRKAQELMRSLPASFDPSCPAETLRDLLTKAEDLLHPSNVYVCRLRIALFHVYGSLEKNMGSMHKQIHENYKLCFPKADRHVGYQLLHIVKDLIAKGERSEATSYAFEAMKIFEVCFGLDHPYYLQTLALWTYLEANADKTDDELISLTHFTDNRPVDILKLLQKANMLPSDENA</sequence>
<keyword evidence="3" id="KW-0862">Zinc</keyword>
<feature type="domain" description="MYND-type" evidence="5">
    <location>
        <begin position="98"/>
        <end position="139"/>
    </location>
</feature>